<dbReference type="InterPro" id="IPR001057">
    <property type="entry name" value="Glu/AcGlu_kinase"/>
</dbReference>
<dbReference type="RefSeq" id="WP_167184687.1">
    <property type="nucleotide sequence ID" value="NZ_JAASQL010000001.1"/>
</dbReference>
<dbReference type="EMBL" id="JAASQL010000001">
    <property type="protein sequence ID" value="NIJ44528.1"/>
    <property type="molecule type" value="Genomic_DNA"/>
</dbReference>
<dbReference type="EC" id="2.7.2.11" evidence="8"/>
<keyword evidence="4 8" id="KW-0808">Transferase</keyword>
<evidence type="ECO:0000256" key="1">
    <source>
        <dbReference type="ARBA" id="ARBA00022490"/>
    </source>
</evidence>
<proteinExistence type="inferred from homology"/>
<feature type="binding site" evidence="8">
    <location>
        <position position="50"/>
    </location>
    <ligand>
        <name>substrate</name>
    </ligand>
</feature>
<comment type="caution">
    <text evidence="8">Lacks conserved residue(s) required for the propagation of feature annotation.</text>
</comment>
<protein>
    <recommendedName>
        <fullName evidence="8">Glutamate 5-kinase</fullName>
        <ecNumber evidence="8">2.7.2.11</ecNumber>
    </recommendedName>
    <alternativeName>
        <fullName evidence="8">Gamma-glutamyl kinase</fullName>
        <shortName evidence="8">GK</shortName>
    </alternativeName>
</protein>
<comment type="subcellular location">
    <subcellularLocation>
        <location evidence="8">Cytoplasm</location>
    </subcellularLocation>
</comment>
<dbReference type="Pfam" id="PF00696">
    <property type="entry name" value="AA_kinase"/>
    <property type="match status" value="1"/>
</dbReference>
<dbReference type="GO" id="GO:0004349">
    <property type="term" value="F:glutamate 5-kinase activity"/>
    <property type="evidence" value="ECO:0007669"/>
    <property type="project" value="UniProtKB-EC"/>
</dbReference>
<dbReference type="InterPro" id="IPR002478">
    <property type="entry name" value="PUA"/>
</dbReference>
<dbReference type="Gene3D" id="2.30.130.10">
    <property type="entry name" value="PUA domain"/>
    <property type="match status" value="1"/>
</dbReference>
<evidence type="ECO:0000313" key="11">
    <source>
        <dbReference type="Proteomes" id="UP000745859"/>
    </source>
</evidence>
<sequence>MKTSKKILIKIGSNVLTLPSGAPNEERIKHIVEQVAFLKKEGHQVVLVSSGAVAAGRSKIEVPSSLDAISKRQVLASVGQIALMNLYNQYFTNHQLICSQVLITKESFSTREHYLNMTNCVEALLKCDITPIINENDVVSVTELMFTDNDEISGLVASMIQADELLILSNVDGIFTDHPSKPDALLIRDFDNEEIDLDNAISEEKSEFGRGGMLTKVNTAIKIAALGVNVSIGNGTTPNITAQLLKREAGTFFKAHFDKNKTAVKKWITNSGTFSKGKIFINKGAYNALLNNQANSLLPVGIEKIEGAFKKGDIVTILDLEGNEIGYGKASYGAEKALVLQKQHNQPALVHYNYLTIK</sequence>
<keyword evidence="1 8" id="KW-0963">Cytoplasm</keyword>
<evidence type="ECO:0000256" key="8">
    <source>
        <dbReference type="HAMAP-Rule" id="MF_00456"/>
    </source>
</evidence>
<keyword evidence="2 8" id="KW-0028">Amino-acid biosynthesis</keyword>
<evidence type="ECO:0000256" key="6">
    <source>
        <dbReference type="ARBA" id="ARBA00022777"/>
    </source>
</evidence>
<evidence type="ECO:0000256" key="2">
    <source>
        <dbReference type="ARBA" id="ARBA00022605"/>
    </source>
</evidence>
<evidence type="ECO:0000256" key="4">
    <source>
        <dbReference type="ARBA" id="ARBA00022679"/>
    </source>
</evidence>
<comment type="catalytic activity">
    <reaction evidence="8">
        <text>L-glutamate + ATP = L-glutamyl 5-phosphate + ADP</text>
        <dbReference type="Rhea" id="RHEA:14877"/>
        <dbReference type="ChEBI" id="CHEBI:29985"/>
        <dbReference type="ChEBI" id="CHEBI:30616"/>
        <dbReference type="ChEBI" id="CHEBI:58274"/>
        <dbReference type="ChEBI" id="CHEBI:456216"/>
        <dbReference type="EC" id="2.7.2.11"/>
    </reaction>
</comment>
<dbReference type="CDD" id="cd04242">
    <property type="entry name" value="AAK_G5K_ProB"/>
    <property type="match status" value="1"/>
</dbReference>
<dbReference type="InterPro" id="IPR036393">
    <property type="entry name" value="AceGlu_kinase-like_sf"/>
</dbReference>
<evidence type="ECO:0000313" key="10">
    <source>
        <dbReference type="EMBL" id="NIJ44528.1"/>
    </source>
</evidence>
<feature type="domain" description="PUA" evidence="9">
    <location>
        <begin position="277"/>
        <end position="350"/>
    </location>
</feature>
<dbReference type="PRINTS" id="PR00474">
    <property type="entry name" value="GLU5KINASE"/>
</dbReference>
<dbReference type="InterPro" id="IPR005715">
    <property type="entry name" value="Glu_5kinase/COase_Synthase"/>
</dbReference>
<evidence type="ECO:0000256" key="3">
    <source>
        <dbReference type="ARBA" id="ARBA00022650"/>
    </source>
</evidence>
<comment type="caution">
    <text evidence="10">The sequence shown here is derived from an EMBL/GenBank/DDBJ whole genome shotgun (WGS) entry which is preliminary data.</text>
</comment>
<feature type="binding site" evidence="8">
    <location>
        <position position="149"/>
    </location>
    <ligand>
        <name>substrate</name>
    </ligand>
</feature>
<keyword evidence="11" id="KW-1185">Reference proteome</keyword>
<dbReference type="Pfam" id="PF01472">
    <property type="entry name" value="PUA"/>
    <property type="match status" value="1"/>
</dbReference>
<keyword evidence="5 8" id="KW-0547">Nucleotide-binding</keyword>
<dbReference type="PIRSF" id="PIRSF000729">
    <property type="entry name" value="GK"/>
    <property type="match status" value="1"/>
</dbReference>
<dbReference type="PANTHER" id="PTHR43654:SF1">
    <property type="entry name" value="ISOPENTENYL PHOSPHATE KINASE"/>
    <property type="match status" value="1"/>
</dbReference>
<dbReference type="InterPro" id="IPR036974">
    <property type="entry name" value="PUA_sf"/>
</dbReference>
<keyword evidence="6 8" id="KW-0418">Kinase</keyword>
<dbReference type="InterPro" id="IPR041739">
    <property type="entry name" value="G5K_ProB"/>
</dbReference>
<evidence type="ECO:0000256" key="7">
    <source>
        <dbReference type="ARBA" id="ARBA00022840"/>
    </source>
</evidence>
<comment type="similarity">
    <text evidence="8">Belongs to the glutamate 5-kinase family.</text>
</comment>
<evidence type="ECO:0000259" key="9">
    <source>
        <dbReference type="SMART" id="SM00359"/>
    </source>
</evidence>
<dbReference type="SUPFAM" id="SSF53633">
    <property type="entry name" value="Carbamate kinase-like"/>
    <property type="match status" value="1"/>
</dbReference>
<dbReference type="SMART" id="SM00359">
    <property type="entry name" value="PUA"/>
    <property type="match status" value="1"/>
</dbReference>
<keyword evidence="7 8" id="KW-0067">ATP-binding</keyword>
<dbReference type="InterPro" id="IPR011529">
    <property type="entry name" value="Glu_5kinase"/>
</dbReference>
<dbReference type="HAMAP" id="MF_00456">
    <property type="entry name" value="ProB"/>
    <property type="match status" value="1"/>
</dbReference>
<dbReference type="PROSITE" id="PS50890">
    <property type="entry name" value="PUA"/>
    <property type="match status" value="1"/>
</dbReference>
<dbReference type="CDD" id="cd21157">
    <property type="entry name" value="PUA_G5K"/>
    <property type="match status" value="1"/>
</dbReference>
<feature type="binding site" evidence="8">
    <location>
        <position position="137"/>
    </location>
    <ligand>
        <name>substrate</name>
    </ligand>
</feature>
<dbReference type="InterPro" id="IPR001048">
    <property type="entry name" value="Asp/Glu/Uridylate_kinase"/>
</dbReference>
<dbReference type="Gene3D" id="3.40.1160.10">
    <property type="entry name" value="Acetylglutamate kinase-like"/>
    <property type="match status" value="1"/>
</dbReference>
<organism evidence="10 11">
    <name type="scientific">Wenyingzhuangia heitensis</name>
    <dbReference type="NCBI Taxonomy" id="1487859"/>
    <lineage>
        <taxon>Bacteria</taxon>
        <taxon>Pseudomonadati</taxon>
        <taxon>Bacteroidota</taxon>
        <taxon>Flavobacteriia</taxon>
        <taxon>Flavobacteriales</taxon>
        <taxon>Flavobacteriaceae</taxon>
        <taxon>Wenyingzhuangia</taxon>
    </lineage>
</organism>
<dbReference type="InterPro" id="IPR015947">
    <property type="entry name" value="PUA-like_sf"/>
</dbReference>
<dbReference type="SUPFAM" id="SSF88697">
    <property type="entry name" value="PUA domain-like"/>
    <property type="match status" value="1"/>
</dbReference>
<gene>
    <name evidence="8" type="primary">proB</name>
    <name evidence="10" type="ORF">FHR24_000967</name>
</gene>
<evidence type="ECO:0000256" key="5">
    <source>
        <dbReference type="ARBA" id="ARBA00022741"/>
    </source>
</evidence>
<keyword evidence="3 8" id="KW-0641">Proline biosynthesis</keyword>
<feature type="binding site" evidence="8">
    <location>
        <position position="10"/>
    </location>
    <ligand>
        <name>ATP</name>
        <dbReference type="ChEBI" id="CHEBI:30616"/>
    </ligand>
</feature>
<name>A0ABX0U6Z9_9FLAO</name>
<dbReference type="NCBIfam" id="TIGR01027">
    <property type="entry name" value="proB"/>
    <property type="match status" value="1"/>
</dbReference>
<accession>A0ABX0U6Z9</accession>
<dbReference type="PANTHER" id="PTHR43654">
    <property type="entry name" value="GLUTAMATE 5-KINASE"/>
    <property type="match status" value="1"/>
</dbReference>
<dbReference type="Proteomes" id="UP000745859">
    <property type="component" value="Unassembled WGS sequence"/>
</dbReference>
<comment type="pathway">
    <text evidence="8">Amino-acid biosynthesis; L-proline biosynthesis; L-glutamate 5-semialdehyde from L-glutamate: step 1/2.</text>
</comment>
<reference evidence="10 11" key="1">
    <citation type="submission" date="2020-03" db="EMBL/GenBank/DDBJ databases">
        <title>Genomic Encyclopedia of Type Strains, Phase IV (KMG-IV): sequencing the most valuable type-strain genomes for metagenomic binning, comparative biology and taxonomic classification.</title>
        <authorList>
            <person name="Goeker M."/>
        </authorList>
    </citation>
    <scope>NUCLEOTIDE SEQUENCE [LARGE SCALE GENOMIC DNA]</scope>
    <source>
        <strain evidence="10 11">DSM 101599</strain>
    </source>
</reference>
<comment type="function">
    <text evidence="8">Catalyzes the transfer of a phosphate group to glutamate to form L-glutamate 5-phosphate.</text>
</comment>